<proteinExistence type="inferred from homology"/>
<dbReference type="Proteomes" id="UP001499924">
    <property type="component" value="Unassembled WGS sequence"/>
</dbReference>
<dbReference type="InterPro" id="IPR017871">
    <property type="entry name" value="ABC_transporter-like_CS"/>
</dbReference>
<dbReference type="EMBL" id="BAAAVV010000005">
    <property type="protein sequence ID" value="GAA3170079.1"/>
    <property type="molecule type" value="Genomic_DNA"/>
</dbReference>
<comment type="caution">
    <text evidence="6">The sequence shown here is derived from an EMBL/GenBank/DDBJ whole genome shotgun (WGS) entry which is preliminary data.</text>
</comment>
<dbReference type="PROSITE" id="PS00211">
    <property type="entry name" value="ABC_TRANSPORTER_1"/>
    <property type="match status" value="1"/>
</dbReference>
<dbReference type="InterPro" id="IPR027417">
    <property type="entry name" value="P-loop_NTPase"/>
</dbReference>
<evidence type="ECO:0000313" key="6">
    <source>
        <dbReference type="EMBL" id="GAA3170079.1"/>
    </source>
</evidence>
<dbReference type="GO" id="GO:0005524">
    <property type="term" value="F:ATP binding"/>
    <property type="evidence" value="ECO:0007669"/>
    <property type="project" value="UniProtKB-KW"/>
</dbReference>
<comment type="similarity">
    <text evidence="1">Belongs to the ABC transporter superfamily.</text>
</comment>
<evidence type="ECO:0000313" key="7">
    <source>
        <dbReference type="Proteomes" id="UP001499924"/>
    </source>
</evidence>
<dbReference type="PROSITE" id="PS50893">
    <property type="entry name" value="ABC_TRANSPORTER_2"/>
    <property type="match status" value="1"/>
</dbReference>
<feature type="domain" description="ABC transporter" evidence="5">
    <location>
        <begin position="4"/>
        <end position="237"/>
    </location>
</feature>
<protein>
    <submittedName>
        <fullName evidence="6">ABC transporter ATP-binding protein</fullName>
    </submittedName>
</protein>
<gene>
    <name evidence="6" type="ORF">GCM10010531_24050</name>
</gene>
<keyword evidence="2" id="KW-0813">Transport</keyword>
<reference evidence="7" key="1">
    <citation type="journal article" date="2019" name="Int. J. Syst. Evol. Microbiol.">
        <title>The Global Catalogue of Microorganisms (GCM) 10K type strain sequencing project: providing services to taxonomists for standard genome sequencing and annotation.</title>
        <authorList>
            <consortium name="The Broad Institute Genomics Platform"/>
            <consortium name="The Broad Institute Genome Sequencing Center for Infectious Disease"/>
            <person name="Wu L."/>
            <person name="Ma J."/>
        </authorList>
    </citation>
    <scope>NUCLEOTIDE SEQUENCE [LARGE SCALE GENOMIC DNA]</scope>
    <source>
        <strain evidence="7">JCM 15614</strain>
    </source>
</reference>
<dbReference type="PANTHER" id="PTHR43335:SF4">
    <property type="entry name" value="ABC TRANSPORTER, ATP-BINDING PROTEIN"/>
    <property type="match status" value="1"/>
</dbReference>
<keyword evidence="3" id="KW-0547">Nucleotide-binding</keyword>
<evidence type="ECO:0000256" key="4">
    <source>
        <dbReference type="ARBA" id="ARBA00022840"/>
    </source>
</evidence>
<dbReference type="InterPro" id="IPR003593">
    <property type="entry name" value="AAA+_ATPase"/>
</dbReference>
<organism evidence="6 7">
    <name type="scientific">Blastococcus jejuensis</name>
    <dbReference type="NCBI Taxonomy" id="351224"/>
    <lineage>
        <taxon>Bacteria</taxon>
        <taxon>Bacillati</taxon>
        <taxon>Actinomycetota</taxon>
        <taxon>Actinomycetes</taxon>
        <taxon>Geodermatophilales</taxon>
        <taxon>Geodermatophilaceae</taxon>
        <taxon>Blastococcus</taxon>
    </lineage>
</organism>
<dbReference type="SMART" id="SM00382">
    <property type="entry name" value="AAA"/>
    <property type="match status" value="1"/>
</dbReference>
<evidence type="ECO:0000256" key="2">
    <source>
        <dbReference type="ARBA" id="ARBA00022448"/>
    </source>
</evidence>
<evidence type="ECO:0000259" key="5">
    <source>
        <dbReference type="PROSITE" id="PS50893"/>
    </source>
</evidence>
<name>A0ABP6P9H3_9ACTN</name>
<dbReference type="Gene3D" id="3.40.50.300">
    <property type="entry name" value="P-loop containing nucleotide triphosphate hydrolases"/>
    <property type="match status" value="1"/>
</dbReference>
<dbReference type="SUPFAM" id="SSF52540">
    <property type="entry name" value="P-loop containing nucleoside triphosphate hydrolases"/>
    <property type="match status" value="1"/>
</dbReference>
<keyword evidence="7" id="KW-1185">Reference proteome</keyword>
<accession>A0ABP6P9H3</accession>
<dbReference type="InterPro" id="IPR003439">
    <property type="entry name" value="ABC_transporter-like_ATP-bd"/>
</dbReference>
<keyword evidence="4 6" id="KW-0067">ATP-binding</keyword>
<dbReference type="Pfam" id="PF00005">
    <property type="entry name" value="ABC_tran"/>
    <property type="match status" value="1"/>
</dbReference>
<evidence type="ECO:0000256" key="1">
    <source>
        <dbReference type="ARBA" id="ARBA00005417"/>
    </source>
</evidence>
<evidence type="ECO:0000256" key="3">
    <source>
        <dbReference type="ARBA" id="ARBA00022741"/>
    </source>
</evidence>
<sequence>MPAVQMAGVSKTYRRRGGMPQKALDSLDLVVENGGVHGFLGPNGSGKTTTIRVLLGLVASDGDGEIRLLDRPVPAGLPEVIGGVGALVETPLFFPNFSGRLNLQLLAETAGVSRNRVEECLEIVDLRDRADDRFKGYSLGMKQRLGIAAALLKSPRLLILDEPSNGLDPAGIRDVRELIRRLGRDGRTTVLLSSHLLAEIQQVADHVSILARGRCVASGPVHEVLAAAASSDVRVRVPDPSAAAAVITGAGFRVSPGTFPDGSPDWSVIVVHAVTSPADITRLLAEHGHWLEELTRATPDLESAFLAITQDHPTAGNPIPGSAA</sequence>
<dbReference type="PANTHER" id="PTHR43335">
    <property type="entry name" value="ABC TRANSPORTER, ATP-BINDING PROTEIN"/>
    <property type="match status" value="1"/>
</dbReference>
<dbReference type="RefSeq" id="WP_344689122.1">
    <property type="nucleotide sequence ID" value="NZ_BAAAVV010000005.1"/>
</dbReference>